<comment type="caution">
    <text evidence="8">The sequence shown here is derived from an EMBL/GenBank/DDBJ whole genome shotgun (WGS) entry which is preliminary data.</text>
</comment>
<dbReference type="InterPro" id="IPR047187">
    <property type="entry name" value="SF1_C_Upf1"/>
</dbReference>
<evidence type="ECO:0000313" key="9">
    <source>
        <dbReference type="Proteomes" id="UP001411173"/>
    </source>
</evidence>
<evidence type="ECO:0000256" key="3">
    <source>
        <dbReference type="ARBA" id="ARBA00022806"/>
    </source>
</evidence>
<name>A0ABU9VC81_9ENTR</name>
<feature type="region of interest" description="Disordered" evidence="6">
    <location>
        <begin position="432"/>
        <end position="451"/>
    </location>
</feature>
<dbReference type="RefSeq" id="WP_343195021.1">
    <property type="nucleotide sequence ID" value="NZ_JBCIVJ010000046.1"/>
</dbReference>
<feature type="domain" description="DNA2/NAM7 helicase-like C-terminal" evidence="7">
    <location>
        <begin position="894"/>
        <end position="1074"/>
    </location>
</feature>
<evidence type="ECO:0000313" key="8">
    <source>
        <dbReference type="EMBL" id="MEN0582287.1"/>
    </source>
</evidence>
<feature type="coiled-coil region" evidence="5">
    <location>
        <begin position="616"/>
        <end position="688"/>
    </location>
</feature>
<keyword evidence="2" id="KW-0378">Hydrolase</keyword>
<evidence type="ECO:0000256" key="6">
    <source>
        <dbReference type="SAM" id="MobiDB-lite"/>
    </source>
</evidence>
<keyword evidence="1" id="KW-0547">Nucleotide-binding</keyword>
<evidence type="ECO:0000256" key="2">
    <source>
        <dbReference type="ARBA" id="ARBA00022801"/>
    </source>
</evidence>
<sequence length="1110" mass="126080">MATTAPHNILQAWQRIEFFQPYSVEKKDNSLLISLKQLESAGDNVLPWLCERLRKEHEIPDRVTYAVHIGLFEKSLANKISQGVFGPDADNLKEELEQRLDQEGITCFAKILLSTDGAPALDKLSVSSLPWALGHLKEKRFSSLCSEIFTADCQHLADALSSFQSTLKPVHENGSGVLRAENILTLLHSHLTQWADFIPPWEYVLQIDWSERNGDIAQDSAEVENEDEEELSLNDKALKLPILNSFYFEDLERAIAGLKRGDKSKVLRTYLSGKSTRKEPSLYSPEGLTAIINNLHPSKMPAGRWPSEPEHAMTLMQQFAINTAIEELDEGGILSVNGPPGTGKTTLLRDLVAHNIVERARRLSRFNSIDETLDKEGFIVPELTGFEMVIASSNNAAVENISKELPQKKSIAEEFCTLDYLAPTANQLAAENLPKSARKKGKNREGKERDYHFFRPLEQEKQCWGMISAALGKKANRTRFGQRLLMNEHFLRGTPSEKSRPENENFLSLWRWKSLQSKLSFADAQTHFRDCLQQTEVIKADLIRYAALLRLRTIPVDENILSDLEKAKQQCLALSSNLANIERNQQKNNVELTLAQKEESRLKLEKFGWFAHLFNRKELQEHRQSEGNNRQRLEKLVALKEKNARDITEGNKQLADARQKAQELEKQIKNIQQQKEREHIELQKLQQRYPDISLPDDQKDISDATVQRTAYWQNTAINRQRSALFIAAMELHKAWLYEALGKIEFRRKLMSLYGFLDKPHLESSPLRWWQLLCMFVPVISTTFASVGRMLHGVNGNELGWLMIDEAGQASPQQAVGAIWRAKRVLVVGDPLQIEPVFTTSPALVERICQDALDNHADDWNPGKISVQQVADRANHWGCALEVMGNEEWIGIPLWVHRRCNEPMFSLANKMAYNNRMIHGLNAEKIRSKPVNGVLNNQWLISVGGLAKKQYRDSHGKSLIVLLERLLAENVVLSSIYVITPFKAVKAELLELLKKRDLRTWNKYAPWLKRSDIDKWQQQCIGTVHTFQGKENDIVIFVLGCDKDNNGGASWAASKPNLLNVALTRAKKNIFVIGDLTVWETLQWFDDVAATLPAALPESIAEPASEDTLLL</sequence>
<gene>
    <name evidence="8" type="ORF">AAIG39_25290</name>
</gene>
<reference evidence="8 9" key="1">
    <citation type="submission" date="2024-02" db="EMBL/GenBank/DDBJ databases">
        <title>Whole genome of MDR Enterobacteriaceae from southern Thailand.</title>
        <authorList>
            <person name="Surachat K."/>
        </authorList>
    </citation>
    <scope>NUCLEOTIDE SEQUENCE [LARGE SCALE GENOMIC DNA]</scope>
    <source>
        <strain evidence="8 9">PSU_29</strain>
    </source>
</reference>
<dbReference type="EMBL" id="JBCIVJ010000046">
    <property type="protein sequence ID" value="MEN0582287.1"/>
    <property type="molecule type" value="Genomic_DNA"/>
</dbReference>
<proteinExistence type="predicted"/>
<keyword evidence="4" id="KW-0067">ATP-binding</keyword>
<evidence type="ECO:0000256" key="4">
    <source>
        <dbReference type="ARBA" id="ARBA00022840"/>
    </source>
</evidence>
<dbReference type="InterPro" id="IPR050534">
    <property type="entry name" value="Coronavir_polyprotein_1ab"/>
</dbReference>
<dbReference type="Pfam" id="PF13087">
    <property type="entry name" value="AAA_12"/>
    <property type="match status" value="1"/>
</dbReference>
<keyword evidence="3" id="KW-0347">Helicase</keyword>
<evidence type="ECO:0000256" key="5">
    <source>
        <dbReference type="SAM" id="Coils"/>
    </source>
</evidence>
<dbReference type="PANTHER" id="PTHR43788:SF8">
    <property type="entry name" value="DNA-BINDING PROTEIN SMUBP-2"/>
    <property type="match status" value="1"/>
</dbReference>
<dbReference type="PANTHER" id="PTHR43788">
    <property type="entry name" value="DNA2/NAM7 HELICASE FAMILY MEMBER"/>
    <property type="match status" value="1"/>
</dbReference>
<dbReference type="InterPro" id="IPR027417">
    <property type="entry name" value="P-loop_NTPase"/>
</dbReference>
<keyword evidence="9" id="KW-1185">Reference proteome</keyword>
<dbReference type="Proteomes" id="UP001411173">
    <property type="component" value="Unassembled WGS sequence"/>
</dbReference>
<keyword evidence="5" id="KW-0175">Coiled coil</keyword>
<dbReference type="Gene3D" id="3.40.50.300">
    <property type="entry name" value="P-loop containing nucleotide triphosphate hydrolases"/>
    <property type="match status" value="3"/>
</dbReference>
<protein>
    <submittedName>
        <fullName evidence="8">AAA domain-containing protein</fullName>
    </submittedName>
</protein>
<accession>A0ABU9VC81</accession>
<evidence type="ECO:0000259" key="7">
    <source>
        <dbReference type="Pfam" id="PF13087"/>
    </source>
</evidence>
<organism evidence="8 9">
    <name type="scientific">Phytobacter palmae</name>
    <dbReference type="NCBI Taxonomy" id="1855371"/>
    <lineage>
        <taxon>Bacteria</taxon>
        <taxon>Pseudomonadati</taxon>
        <taxon>Pseudomonadota</taxon>
        <taxon>Gammaproteobacteria</taxon>
        <taxon>Enterobacterales</taxon>
        <taxon>Enterobacteriaceae</taxon>
        <taxon>Phytobacter</taxon>
    </lineage>
</organism>
<dbReference type="InterPro" id="IPR041679">
    <property type="entry name" value="DNA2/NAM7-like_C"/>
</dbReference>
<dbReference type="CDD" id="cd18808">
    <property type="entry name" value="SF1_C_Upf1"/>
    <property type="match status" value="1"/>
</dbReference>
<evidence type="ECO:0000256" key="1">
    <source>
        <dbReference type="ARBA" id="ARBA00022741"/>
    </source>
</evidence>
<dbReference type="SUPFAM" id="SSF52540">
    <property type="entry name" value="P-loop containing nucleoside triphosphate hydrolases"/>
    <property type="match status" value="1"/>
</dbReference>